<organism evidence="4 5">
    <name type="scientific">Elasticomyces elasticus</name>
    <dbReference type="NCBI Taxonomy" id="574655"/>
    <lineage>
        <taxon>Eukaryota</taxon>
        <taxon>Fungi</taxon>
        <taxon>Dikarya</taxon>
        <taxon>Ascomycota</taxon>
        <taxon>Pezizomycotina</taxon>
        <taxon>Dothideomycetes</taxon>
        <taxon>Dothideomycetidae</taxon>
        <taxon>Mycosphaerellales</taxon>
        <taxon>Teratosphaeriaceae</taxon>
        <taxon>Elasticomyces</taxon>
    </lineage>
</organism>
<dbReference type="InterPro" id="IPR029058">
    <property type="entry name" value="AB_hydrolase_fold"/>
</dbReference>
<dbReference type="Pfam" id="PF00561">
    <property type="entry name" value="Abhydrolase_1"/>
    <property type="match status" value="1"/>
</dbReference>
<dbReference type="PANTHER" id="PTHR22946:SF9">
    <property type="entry name" value="POLYKETIDE TRANSFERASE AF380"/>
    <property type="match status" value="1"/>
</dbReference>
<evidence type="ECO:0000256" key="1">
    <source>
        <dbReference type="ARBA" id="ARBA00022801"/>
    </source>
</evidence>
<gene>
    <name evidence="4" type="ORF">LTR97_004250</name>
</gene>
<evidence type="ECO:0000256" key="2">
    <source>
        <dbReference type="ARBA" id="ARBA00038115"/>
    </source>
</evidence>
<dbReference type="Gene3D" id="1.10.10.800">
    <property type="match status" value="1"/>
</dbReference>
<name>A0AAN7W9Y1_9PEZI</name>
<comment type="similarity">
    <text evidence="2">Belongs to the AB hydrolase superfamily. FUS2 hydrolase family.</text>
</comment>
<dbReference type="EMBL" id="JAVRQU010000005">
    <property type="protein sequence ID" value="KAK5703301.1"/>
    <property type="molecule type" value="Genomic_DNA"/>
</dbReference>
<protein>
    <recommendedName>
        <fullName evidence="3">AB hydrolase-1 domain-containing protein</fullName>
    </recommendedName>
</protein>
<dbReference type="Proteomes" id="UP001310594">
    <property type="component" value="Unassembled WGS sequence"/>
</dbReference>
<dbReference type="GO" id="GO:0016788">
    <property type="term" value="F:hydrolase activity, acting on ester bonds"/>
    <property type="evidence" value="ECO:0007669"/>
    <property type="project" value="UniProtKB-ARBA"/>
</dbReference>
<sequence length="298" mass="32512">MTENTKERTVEFLSDGHVIRGVLGVPDGDGPFPIVILGQGLAGLKEWTLPEVGAALIQVGIAAMWFDYRNFGDSDGLPRDEVSHYGRLQDWHDAISYAASLPEVDVRKLGIWGTSLGGRDVLAVAAIDRRVIAVVSQTPLIKWTPALAARMAGYGTDLERFFRDLADDRTKRTLAEAPCYVPVVKASGDDAKAAFIAGLSEGDKRNYSGRVTLQSYQPTTLVDIIPLVELISPTPVLFILAEQDFLPGQKEAYHAAKEPKSLDTIGGDHFGPYTVSKSDSIMATTGWFKKRFLAESMQ</sequence>
<accession>A0AAN7W9Y1</accession>
<feature type="domain" description="AB hydrolase-1" evidence="3">
    <location>
        <begin position="64"/>
        <end position="173"/>
    </location>
</feature>
<reference evidence="4" key="1">
    <citation type="submission" date="2023-08" db="EMBL/GenBank/DDBJ databases">
        <title>Black Yeasts Isolated from many extreme environments.</title>
        <authorList>
            <person name="Coleine C."/>
            <person name="Stajich J.E."/>
            <person name="Selbmann L."/>
        </authorList>
    </citation>
    <scope>NUCLEOTIDE SEQUENCE</scope>
    <source>
        <strain evidence="4">CCFEE 5810</strain>
    </source>
</reference>
<dbReference type="AlphaFoldDB" id="A0AAN7W9Y1"/>
<dbReference type="InterPro" id="IPR000073">
    <property type="entry name" value="AB_hydrolase_1"/>
</dbReference>
<dbReference type="InterPro" id="IPR050261">
    <property type="entry name" value="FrsA_esterase"/>
</dbReference>
<evidence type="ECO:0000259" key="3">
    <source>
        <dbReference type="Pfam" id="PF00561"/>
    </source>
</evidence>
<dbReference type="Gene3D" id="3.40.50.1820">
    <property type="entry name" value="alpha/beta hydrolase"/>
    <property type="match status" value="1"/>
</dbReference>
<keyword evidence="1" id="KW-0378">Hydrolase</keyword>
<dbReference type="PANTHER" id="PTHR22946">
    <property type="entry name" value="DIENELACTONE HYDROLASE DOMAIN-CONTAINING PROTEIN-RELATED"/>
    <property type="match status" value="1"/>
</dbReference>
<dbReference type="SUPFAM" id="SSF53474">
    <property type="entry name" value="alpha/beta-Hydrolases"/>
    <property type="match status" value="1"/>
</dbReference>
<comment type="caution">
    <text evidence="4">The sequence shown here is derived from an EMBL/GenBank/DDBJ whole genome shotgun (WGS) entry which is preliminary data.</text>
</comment>
<evidence type="ECO:0000313" key="5">
    <source>
        <dbReference type="Proteomes" id="UP001310594"/>
    </source>
</evidence>
<evidence type="ECO:0000313" key="4">
    <source>
        <dbReference type="EMBL" id="KAK5703301.1"/>
    </source>
</evidence>
<proteinExistence type="inferred from homology"/>